<proteinExistence type="predicted"/>
<accession>A0A174YTY5</accession>
<reference evidence="1 2" key="1">
    <citation type="submission" date="2015-09" db="EMBL/GenBank/DDBJ databases">
        <authorList>
            <consortium name="Pathogen Informatics"/>
        </authorList>
    </citation>
    <scope>NUCLEOTIDE SEQUENCE [LARGE SCALE GENOMIC DNA]</scope>
    <source>
        <strain evidence="1 2">2789STDY5834875</strain>
    </source>
</reference>
<dbReference type="EMBL" id="CZBU01000005">
    <property type="protein sequence ID" value="CUQ78563.1"/>
    <property type="molecule type" value="Genomic_DNA"/>
</dbReference>
<evidence type="ECO:0000313" key="1">
    <source>
        <dbReference type="EMBL" id="CUQ78563.1"/>
    </source>
</evidence>
<dbReference type="RefSeq" id="WP_055216091.1">
    <property type="nucleotide sequence ID" value="NZ_CZBU01000005.1"/>
</dbReference>
<evidence type="ECO:0008006" key="3">
    <source>
        <dbReference type="Google" id="ProtNLM"/>
    </source>
</evidence>
<protein>
    <recommendedName>
        <fullName evidence="3">XRE family transcriptional regulator</fullName>
    </recommendedName>
</protein>
<gene>
    <name evidence="1" type="ORF">ERS852490_02211</name>
</gene>
<organism evidence="1 2">
    <name type="scientific">Lachnospira eligens</name>
    <dbReference type="NCBI Taxonomy" id="39485"/>
    <lineage>
        <taxon>Bacteria</taxon>
        <taxon>Bacillati</taxon>
        <taxon>Bacillota</taxon>
        <taxon>Clostridia</taxon>
        <taxon>Lachnospirales</taxon>
        <taxon>Lachnospiraceae</taxon>
        <taxon>Lachnospira</taxon>
    </lineage>
</organism>
<evidence type="ECO:0000313" key="2">
    <source>
        <dbReference type="Proteomes" id="UP000095621"/>
    </source>
</evidence>
<dbReference type="Proteomes" id="UP000095621">
    <property type="component" value="Unassembled WGS sequence"/>
</dbReference>
<sequence>MNEKPTYELDKILSSVEPEHFNRYRNEENTDSQMSVSEFFNRYIGSYGLQLSDVIRQSDIPANYAYGILNGNRTNPSRDRVIALCIACHMNLTDTNRALKTAGLSPLYSKVSRDAAIIIMINKCEYDIGIINEFLYGHNLNILSTSSNKEA</sequence>
<dbReference type="AlphaFoldDB" id="A0A174YTY5"/>
<name>A0A174YTY5_9FIRM</name>